<dbReference type="RefSeq" id="WP_123849306.1">
    <property type="nucleotide sequence ID" value="NZ_RPDH01000003.1"/>
</dbReference>
<gene>
    <name evidence="1" type="ORF">EGT74_25120</name>
</gene>
<sequence>MKQMLPVFLVLTFAACQQQPGGATQAVKDSVVTVSAAPAATATVSPTDTVTIGGRLFRFTDIGQSEFDAVPALVPDTSEAVNLARVPSRVQRSGDSLIFSLENGGQKILVNNHSDNDDYAQFIFQAYLPETQHWLVLHNGYEWFSYDLVSARDGEVIQTIGVPQFSPDKKYFIASNADLVAQFTDNGFELFEVRKDGPVEIHSGMLDNWGPVIIKWKDANTLVGEIKTVNEQMEETTRFVKFFLSGK</sequence>
<reference evidence="1 2" key="1">
    <citation type="submission" date="2018-11" db="EMBL/GenBank/DDBJ databases">
        <title>Chitinophaga lutea sp.nov., isolate from arsenic contaminated soil.</title>
        <authorList>
            <person name="Zong Y."/>
        </authorList>
    </citation>
    <scope>NUCLEOTIDE SEQUENCE [LARGE SCALE GENOMIC DNA]</scope>
    <source>
        <strain evidence="1 2">ZY74</strain>
    </source>
</reference>
<dbReference type="AlphaFoldDB" id="A0A3N4PDZ5"/>
<evidence type="ECO:0000313" key="2">
    <source>
        <dbReference type="Proteomes" id="UP000278351"/>
    </source>
</evidence>
<dbReference type="Proteomes" id="UP000278351">
    <property type="component" value="Unassembled WGS sequence"/>
</dbReference>
<protein>
    <submittedName>
        <fullName evidence="1">Uncharacterized protein</fullName>
    </submittedName>
</protein>
<dbReference type="OrthoDB" id="877109at2"/>
<proteinExistence type="predicted"/>
<comment type="caution">
    <text evidence="1">The sequence shown here is derived from an EMBL/GenBank/DDBJ whole genome shotgun (WGS) entry which is preliminary data.</text>
</comment>
<organism evidence="1 2">
    <name type="scientific">Chitinophaga lutea</name>
    <dbReference type="NCBI Taxonomy" id="2488634"/>
    <lineage>
        <taxon>Bacteria</taxon>
        <taxon>Pseudomonadati</taxon>
        <taxon>Bacteroidota</taxon>
        <taxon>Chitinophagia</taxon>
        <taxon>Chitinophagales</taxon>
        <taxon>Chitinophagaceae</taxon>
        <taxon>Chitinophaga</taxon>
    </lineage>
</organism>
<name>A0A3N4PDZ5_9BACT</name>
<evidence type="ECO:0000313" key="1">
    <source>
        <dbReference type="EMBL" id="RPE05658.1"/>
    </source>
</evidence>
<dbReference type="PROSITE" id="PS51257">
    <property type="entry name" value="PROKAR_LIPOPROTEIN"/>
    <property type="match status" value="1"/>
</dbReference>
<keyword evidence="2" id="KW-1185">Reference proteome</keyword>
<accession>A0A3N4PDZ5</accession>
<dbReference type="EMBL" id="RPDH01000003">
    <property type="protein sequence ID" value="RPE05658.1"/>
    <property type="molecule type" value="Genomic_DNA"/>
</dbReference>